<sequence>MEVERDHGLHTGRIGVAEAVGTDWAAWRGAADLVRVVDPAPESWPALLRAGFVVKPAWITWLAPVGESEAAFLDRLSVNERRNVRLGLRFVADRCIELRTAAPLDAESFDAFLGLYDRQIAAMAHGVPFARRQRADLLARGEDYVLVQAFDGNVLIGCCVCWKRPDVATLQIRFVTTAPDGRQNRVVRAMYLRVFQIARDLGYRDVSLGTDPALYGHIAKPGLFGFKSRLGFSPVPARMFASDDDPDEAVRVLRLGTLTDPSLVVSYHLSEDHVEPVDEKTPLRLEVFTGDPEVDTTPFRAAFLSGIGVRHLVRQTGE</sequence>
<dbReference type="InterPro" id="IPR016181">
    <property type="entry name" value="Acyl_CoA_acyltransferase"/>
</dbReference>
<dbReference type="EMBL" id="FMZZ01000001">
    <property type="protein sequence ID" value="SDC22650.1"/>
    <property type="molecule type" value="Genomic_DNA"/>
</dbReference>
<proteinExistence type="predicted"/>
<evidence type="ECO:0000313" key="3">
    <source>
        <dbReference type="Proteomes" id="UP000199501"/>
    </source>
</evidence>
<keyword evidence="3" id="KW-1185">Reference proteome</keyword>
<dbReference type="InterPro" id="IPR000182">
    <property type="entry name" value="GNAT_dom"/>
</dbReference>
<dbReference type="STRING" id="1271860.SAMN05216174_101577"/>
<dbReference type="OrthoDB" id="3507946at2"/>
<dbReference type="AlphaFoldDB" id="A0A1G6JV75"/>
<organism evidence="2 3">
    <name type="scientific">Actinokineospora iranica</name>
    <dbReference type="NCBI Taxonomy" id="1271860"/>
    <lineage>
        <taxon>Bacteria</taxon>
        <taxon>Bacillati</taxon>
        <taxon>Actinomycetota</taxon>
        <taxon>Actinomycetes</taxon>
        <taxon>Pseudonocardiales</taxon>
        <taxon>Pseudonocardiaceae</taxon>
        <taxon>Actinokineospora</taxon>
    </lineage>
</organism>
<dbReference type="SUPFAM" id="SSF55729">
    <property type="entry name" value="Acyl-CoA N-acyltransferases (Nat)"/>
    <property type="match status" value="1"/>
</dbReference>
<protein>
    <recommendedName>
        <fullName evidence="1">N-acetyltransferase domain-containing protein</fullName>
    </recommendedName>
</protein>
<reference evidence="3" key="1">
    <citation type="submission" date="2016-10" db="EMBL/GenBank/DDBJ databases">
        <authorList>
            <person name="Varghese N."/>
            <person name="Submissions S."/>
        </authorList>
    </citation>
    <scope>NUCLEOTIDE SEQUENCE [LARGE SCALE GENOMIC DNA]</scope>
    <source>
        <strain evidence="3">IBRC-M 10403</strain>
    </source>
</reference>
<evidence type="ECO:0000259" key="1">
    <source>
        <dbReference type="PROSITE" id="PS51186"/>
    </source>
</evidence>
<name>A0A1G6JV75_9PSEU</name>
<dbReference type="GO" id="GO:0016747">
    <property type="term" value="F:acyltransferase activity, transferring groups other than amino-acyl groups"/>
    <property type="evidence" value="ECO:0007669"/>
    <property type="project" value="InterPro"/>
</dbReference>
<dbReference type="PROSITE" id="PS51186">
    <property type="entry name" value="GNAT"/>
    <property type="match status" value="1"/>
</dbReference>
<gene>
    <name evidence="2" type="ORF">SAMN05216174_101577</name>
</gene>
<evidence type="ECO:0000313" key="2">
    <source>
        <dbReference type="EMBL" id="SDC22650.1"/>
    </source>
</evidence>
<feature type="domain" description="N-acetyltransferase" evidence="1">
    <location>
        <begin position="96"/>
        <end position="257"/>
    </location>
</feature>
<dbReference type="Gene3D" id="3.40.630.30">
    <property type="match status" value="1"/>
</dbReference>
<dbReference type="Pfam" id="PF00583">
    <property type="entry name" value="Acetyltransf_1"/>
    <property type="match status" value="1"/>
</dbReference>
<accession>A0A1G6JV75</accession>
<dbReference type="Proteomes" id="UP000199501">
    <property type="component" value="Unassembled WGS sequence"/>
</dbReference>
<dbReference type="RefSeq" id="WP_091447875.1">
    <property type="nucleotide sequence ID" value="NZ_FMZZ01000001.1"/>
</dbReference>